<reference evidence="2 3" key="2">
    <citation type="submission" date="2011-04" db="EMBL/GenBank/DDBJ databases">
        <title>Complete sequence of chromosome of Alicycliphilus denitrificans K601.</title>
        <authorList>
            <consortium name="US DOE Joint Genome Institute"/>
            <person name="Lucas S."/>
            <person name="Han J."/>
            <person name="Lapidus A."/>
            <person name="Cheng J.-F."/>
            <person name="Goodwin L."/>
            <person name="Pitluck S."/>
            <person name="Peters L."/>
            <person name="Zeytun A."/>
            <person name="Detter J.C."/>
            <person name="Han C."/>
            <person name="Tapia R."/>
            <person name="Land M."/>
            <person name="Hauser L."/>
            <person name="Kyrpides N."/>
            <person name="Ivanova N."/>
            <person name="Mikhailova N."/>
            <person name="Pagani I."/>
            <person name="Oosterkamp M."/>
            <person name="Pieper D."/>
            <person name="van Berkel W."/>
            <person name="Langenhoff A."/>
            <person name="Smidt H."/>
            <person name="Stams A."/>
            <person name="Woyke T."/>
        </authorList>
    </citation>
    <scope>NUCLEOTIDE SEQUENCE [LARGE SCALE GENOMIC DNA]</scope>
    <source>
        <strain evidence="3">DSM 14773 / CIP 107495 / K601</strain>
    </source>
</reference>
<dbReference type="Proteomes" id="UP000007938">
    <property type="component" value="Chromosome"/>
</dbReference>
<dbReference type="AlphaFoldDB" id="F4GE37"/>
<name>F4GE37_ALIDK</name>
<organism evidence="2 3">
    <name type="scientific">Alicycliphilus denitrificans (strain DSM 14773 / CIP 107495 / K601)</name>
    <dbReference type="NCBI Taxonomy" id="596154"/>
    <lineage>
        <taxon>Bacteria</taxon>
        <taxon>Pseudomonadati</taxon>
        <taxon>Pseudomonadota</taxon>
        <taxon>Betaproteobacteria</taxon>
        <taxon>Burkholderiales</taxon>
        <taxon>Comamonadaceae</taxon>
        <taxon>Alicycliphilus</taxon>
    </lineage>
</organism>
<evidence type="ECO:0000313" key="3">
    <source>
        <dbReference type="Proteomes" id="UP000007938"/>
    </source>
</evidence>
<dbReference type="Pfam" id="PF10001">
    <property type="entry name" value="DUF2242"/>
    <property type="match status" value="1"/>
</dbReference>
<dbReference type="HOGENOM" id="CLU_040519_0_0_4"/>
<keyword evidence="3" id="KW-1185">Reference proteome</keyword>
<evidence type="ECO:0000256" key="1">
    <source>
        <dbReference type="SAM" id="MobiDB-lite"/>
    </source>
</evidence>
<reference evidence="2 3" key="1">
    <citation type="journal article" date="2011" name="J. Bacteriol.">
        <title>Genome Sequences of Alicycliphilus denitrificans Strains BC and K601T.</title>
        <authorList>
            <person name="Oosterkamp M.J."/>
            <person name="Veuskens T."/>
            <person name="Plugge C.M."/>
            <person name="Langenhoff A.A."/>
            <person name="Gerritse J."/>
            <person name="van Berkel W.J."/>
            <person name="Pieper D.H."/>
            <person name="Junca H."/>
            <person name="Goodwin L.A."/>
            <person name="Daligault H.E."/>
            <person name="Bruce D.C."/>
            <person name="Detter J.C."/>
            <person name="Tapia R."/>
            <person name="Han C.S."/>
            <person name="Land M.L."/>
            <person name="Hauser L.J."/>
            <person name="Smidt H."/>
            <person name="Stams A.J."/>
        </authorList>
    </citation>
    <scope>NUCLEOTIDE SEQUENCE [LARGE SCALE GENOMIC DNA]</scope>
    <source>
        <strain evidence="3">DSM 14773 / CIP 107495 / K601</strain>
    </source>
</reference>
<proteinExistence type="predicted"/>
<sequence length="270" mass="28596">MRPCCGFFCLAPVIRFLPLPSTPLGRRPGLLACALLLAGCARLPEAMPGLERNLQFTPNDFDSTSMHTRHVLASQARTCEAARRALLSQGYLVNTASAEMVAGRKYYQPQADVHYEVEMRVVCAPEGQGDVRTSAFASALQDRYVIKKVNNSASLGVGGIGSVSLPVSATDDTLVKVGSETITDVQFYERFFQLFERYVPMAPAGTASVQLPVPVATAPAPAPAPAPATTAAVPEPAASASQLPQQERAAAADAPAEQPAPQSIEQLMAQ</sequence>
<evidence type="ECO:0000313" key="2">
    <source>
        <dbReference type="EMBL" id="AEB84931.1"/>
    </source>
</evidence>
<gene>
    <name evidence="2" type="ordered locus">Alide2_2574</name>
</gene>
<dbReference type="STRING" id="596154.Alide2_2574"/>
<accession>F4GE37</accession>
<protein>
    <recommendedName>
        <fullName evidence="4">DUF2242 domain-containing protein</fullName>
    </recommendedName>
</protein>
<feature type="compositionally biased region" description="Low complexity" evidence="1">
    <location>
        <begin position="227"/>
        <end position="262"/>
    </location>
</feature>
<feature type="region of interest" description="Disordered" evidence="1">
    <location>
        <begin position="218"/>
        <end position="270"/>
    </location>
</feature>
<dbReference type="RefSeq" id="WP_013722228.1">
    <property type="nucleotide sequence ID" value="NC_015422.1"/>
</dbReference>
<evidence type="ECO:0008006" key="4">
    <source>
        <dbReference type="Google" id="ProtNLM"/>
    </source>
</evidence>
<dbReference type="InterPro" id="IPR018718">
    <property type="entry name" value="DUF2242"/>
</dbReference>
<dbReference type="EMBL" id="CP002657">
    <property type="protein sequence ID" value="AEB84931.1"/>
    <property type="molecule type" value="Genomic_DNA"/>
</dbReference>
<dbReference type="KEGG" id="adk:Alide2_2574"/>
<dbReference type="eggNOG" id="ENOG5032R9I">
    <property type="taxonomic scope" value="Bacteria"/>
</dbReference>